<feature type="region of interest" description="Disordered" evidence="1">
    <location>
        <begin position="1"/>
        <end position="26"/>
    </location>
</feature>
<sequence length="145" mass="16385">MGARARPQLEMAVERPPPPSHGVQKQHAGLKRYFPMAQREGSLEVRLDSFIAIDEYEWMCVKHEAPQRLTQGTRSCPALAPMMFAFTAQFSARSLLLCEFVACGSFMFPVVDQRRTPRSQIRAFCEISSTDFDLSWLLLIMDAAG</sequence>
<name>A0AAV7U7S5_PLEWA</name>
<evidence type="ECO:0000313" key="3">
    <source>
        <dbReference type="Proteomes" id="UP001066276"/>
    </source>
</evidence>
<dbReference type="AlphaFoldDB" id="A0AAV7U7S5"/>
<keyword evidence="3" id="KW-1185">Reference proteome</keyword>
<protein>
    <submittedName>
        <fullName evidence="2">Uncharacterized protein</fullName>
    </submittedName>
</protein>
<evidence type="ECO:0000256" key="1">
    <source>
        <dbReference type="SAM" id="MobiDB-lite"/>
    </source>
</evidence>
<evidence type="ECO:0000313" key="2">
    <source>
        <dbReference type="EMBL" id="KAJ1185119.1"/>
    </source>
</evidence>
<dbReference type="Proteomes" id="UP001066276">
    <property type="component" value="Chromosome 3_1"/>
</dbReference>
<organism evidence="2 3">
    <name type="scientific">Pleurodeles waltl</name>
    <name type="common">Iberian ribbed newt</name>
    <dbReference type="NCBI Taxonomy" id="8319"/>
    <lineage>
        <taxon>Eukaryota</taxon>
        <taxon>Metazoa</taxon>
        <taxon>Chordata</taxon>
        <taxon>Craniata</taxon>
        <taxon>Vertebrata</taxon>
        <taxon>Euteleostomi</taxon>
        <taxon>Amphibia</taxon>
        <taxon>Batrachia</taxon>
        <taxon>Caudata</taxon>
        <taxon>Salamandroidea</taxon>
        <taxon>Salamandridae</taxon>
        <taxon>Pleurodelinae</taxon>
        <taxon>Pleurodeles</taxon>
    </lineage>
</organism>
<gene>
    <name evidence="2" type="ORF">NDU88_001914</name>
</gene>
<comment type="caution">
    <text evidence="2">The sequence shown here is derived from an EMBL/GenBank/DDBJ whole genome shotgun (WGS) entry which is preliminary data.</text>
</comment>
<reference evidence="2" key="1">
    <citation type="journal article" date="2022" name="bioRxiv">
        <title>Sequencing and chromosome-scale assembly of the giantPleurodeles waltlgenome.</title>
        <authorList>
            <person name="Brown T."/>
            <person name="Elewa A."/>
            <person name="Iarovenko S."/>
            <person name="Subramanian E."/>
            <person name="Araus A.J."/>
            <person name="Petzold A."/>
            <person name="Susuki M."/>
            <person name="Suzuki K.-i.T."/>
            <person name="Hayashi T."/>
            <person name="Toyoda A."/>
            <person name="Oliveira C."/>
            <person name="Osipova E."/>
            <person name="Leigh N.D."/>
            <person name="Simon A."/>
            <person name="Yun M.H."/>
        </authorList>
    </citation>
    <scope>NUCLEOTIDE SEQUENCE</scope>
    <source>
        <strain evidence="2">20211129_DDA</strain>
        <tissue evidence="2">Liver</tissue>
    </source>
</reference>
<dbReference type="EMBL" id="JANPWB010000005">
    <property type="protein sequence ID" value="KAJ1185119.1"/>
    <property type="molecule type" value="Genomic_DNA"/>
</dbReference>
<accession>A0AAV7U7S5</accession>
<proteinExistence type="predicted"/>